<organism evidence="9 10">
    <name type="scientific">Corallincola holothuriorum</name>
    <dbReference type="NCBI Taxonomy" id="2282215"/>
    <lineage>
        <taxon>Bacteria</taxon>
        <taxon>Pseudomonadati</taxon>
        <taxon>Pseudomonadota</taxon>
        <taxon>Gammaproteobacteria</taxon>
        <taxon>Alteromonadales</taxon>
        <taxon>Psychromonadaceae</taxon>
        <taxon>Corallincola</taxon>
    </lineage>
</organism>
<dbReference type="Proteomes" id="UP000252558">
    <property type="component" value="Unassembled WGS sequence"/>
</dbReference>
<gene>
    <name evidence="5" type="primary">recX</name>
    <name evidence="9" type="ORF">DU002_05265</name>
</gene>
<comment type="caution">
    <text evidence="9">The sequence shown here is derived from an EMBL/GenBank/DDBJ whole genome shotgun (WGS) entry which is preliminary data.</text>
</comment>
<dbReference type="GO" id="GO:0006282">
    <property type="term" value="P:regulation of DNA repair"/>
    <property type="evidence" value="ECO:0007669"/>
    <property type="project" value="UniProtKB-UniRule"/>
</dbReference>
<proteinExistence type="inferred from homology"/>
<evidence type="ECO:0000256" key="3">
    <source>
        <dbReference type="ARBA" id="ARBA00018111"/>
    </source>
</evidence>
<dbReference type="InterPro" id="IPR036388">
    <property type="entry name" value="WH-like_DNA-bd_sf"/>
</dbReference>
<dbReference type="GO" id="GO:0005737">
    <property type="term" value="C:cytoplasm"/>
    <property type="evidence" value="ECO:0007669"/>
    <property type="project" value="UniProtKB-SubCell"/>
</dbReference>
<name>A0A368NP46_9GAMM</name>
<evidence type="ECO:0000256" key="2">
    <source>
        <dbReference type="ARBA" id="ARBA00009695"/>
    </source>
</evidence>
<evidence type="ECO:0000259" key="6">
    <source>
        <dbReference type="Pfam" id="PF02631"/>
    </source>
</evidence>
<feature type="domain" description="RecX second three-helical" evidence="6">
    <location>
        <begin position="42"/>
        <end position="82"/>
    </location>
</feature>
<evidence type="ECO:0000259" key="7">
    <source>
        <dbReference type="Pfam" id="PF21981"/>
    </source>
</evidence>
<evidence type="ECO:0000256" key="4">
    <source>
        <dbReference type="ARBA" id="ARBA00022490"/>
    </source>
</evidence>
<accession>A0A368NP46</accession>
<dbReference type="Pfam" id="PF21981">
    <property type="entry name" value="RecX_HTH3"/>
    <property type="match status" value="1"/>
</dbReference>
<dbReference type="InterPro" id="IPR053926">
    <property type="entry name" value="RecX_HTH_1st"/>
</dbReference>
<comment type="function">
    <text evidence="5">Modulates RecA activity.</text>
</comment>
<evidence type="ECO:0000259" key="8">
    <source>
        <dbReference type="Pfam" id="PF21982"/>
    </source>
</evidence>
<comment type="similarity">
    <text evidence="2 5">Belongs to the RecX family.</text>
</comment>
<dbReference type="InterPro" id="IPR003783">
    <property type="entry name" value="Regulatory_RecX"/>
</dbReference>
<evidence type="ECO:0000313" key="9">
    <source>
        <dbReference type="EMBL" id="RCU51880.1"/>
    </source>
</evidence>
<dbReference type="Gene3D" id="1.10.10.10">
    <property type="entry name" value="Winged helix-like DNA-binding domain superfamily/Winged helix DNA-binding domain"/>
    <property type="match status" value="3"/>
</dbReference>
<dbReference type="Pfam" id="PF21982">
    <property type="entry name" value="RecX_HTH1"/>
    <property type="match status" value="1"/>
</dbReference>
<evidence type="ECO:0000256" key="5">
    <source>
        <dbReference type="HAMAP-Rule" id="MF_01114"/>
    </source>
</evidence>
<comment type="subcellular location">
    <subcellularLocation>
        <location evidence="1 5">Cytoplasm</location>
    </subcellularLocation>
</comment>
<dbReference type="HAMAP" id="MF_01114">
    <property type="entry name" value="RecX"/>
    <property type="match status" value="1"/>
</dbReference>
<feature type="domain" description="RecX third three-helical" evidence="7">
    <location>
        <begin position="97"/>
        <end position="130"/>
    </location>
</feature>
<reference evidence="9 10" key="1">
    <citation type="submission" date="2018-07" db="EMBL/GenBank/DDBJ databases">
        <title>Corallincola holothuriorum sp. nov., a new facultative anaerobe isolated from sea cucumber Apostichopus japonicus.</title>
        <authorList>
            <person name="Xia H."/>
        </authorList>
    </citation>
    <scope>NUCLEOTIDE SEQUENCE [LARGE SCALE GENOMIC DNA]</scope>
    <source>
        <strain evidence="9 10">C4</strain>
    </source>
</reference>
<dbReference type="InterPro" id="IPR053925">
    <property type="entry name" value="RecX_HTH_3rd"/>
</dbReference>
<dbReference type="InterPro" id="IPR053924">
    <property type="entry name" value="RecX_HTH_2nd"/>
</dbReference>
<dbReference type="PANTHER" id="PTHR33602">
    <property type="entry name" value="REGULATORY PROTEIN RECX FAMILY PROTEIN"/>
    <property type="match status" value="1"/>
</dbReference>
<dbReference type="RefSeq" id="WP_114337309.1">
    <property type="nucleotide sequence ID" value="NZ_QPID01000002.1"/>
</dbReference>
<dbReference type="EMBL" id="QPID01000002">
    <property type="protein sequence ID" value="RCU51880.1"/>
    <property type="molecule type" value="Genomic_DNA"/>
</dbReference>
<feature type="domain" description="RecX first three-helical" evidence="8">
    <location>
        <begin position="1"/>
        <end position="35"/>
    </location>
</feature>
<evidence type="ECO:0000256" key="1">
    <source>
        <dbReference type="ARBA" id="ARBA00004496"/>
    </source>
</evidence>
<evidence type="ECO:0000313" key="10">
    <source>
        <dbReference type="Proteomes" id="UP000252558"/>
    </source>
</evidence>
<dbReference type="PANTHER" id="PTHR33602:SF1">
    <property type="entry name" value="REGULATORY PROTEIN RECX FAMILY PROTEIN"/>
    <property type="match status" value="1"/>
</dbReference>
<keyword evidence="10" id="KW-1185">Reference proteome</keyword>
<protein>
    <recommendedName>
        <fullName evidence="3 5">Regulatory protein RecX</fullName>
    </recommendedName>
</protein>
<dbReference type="Pfam" id="PF02631">
    <property type="entry name" value="RecX_HTH2"/>
    <property type="match status" value="1"/>
</dbReference>
<keyword evidence="4 5" id="KW-0963">Cytoplasm</keyword>
<dbReference type="AlphaFoldDB" id="A0A368NP46"/>
<dbReference type="OrthoDB" id="7066780at2"/>
<sequence>MRLLARRDHSHQELANKLRQRRFSSSDIATVLDKCAEHGWLDEPRFCDSYIRRRSQQGYGPQRIRAELIQRGIDKTLISDALKQCSVDWQLVLSDCIQRRFDSLSAQREERAKQLRFLLYRGFNHDLIQQLGDN</sequence>